<reference evidence="1 2" key="1">
    <citation type="submission" date="2018-08" db="EMBL/GenBank/DDBJ databases">
        <title>Genomic investigation of the strawberry pathogen Phytophthora fragariae indicates pathogenicity is determined by transcriptional variation in three key races.</title>
        <authorList>
            <person name="Adams T.M."/>
            <person name="Armitage A.D."/>
            <person name="Sobczyk M.K."/>
            <person name="Bates H.J."/>
            <person name="Dunwell J.M."/>
            <person name="Nellist C.F."/>
            <person name="Harrison R.J."/>
        </authorList>
    </citation>
    <scope>NUCLEOTIDE SEQUENCE [LARGE SCALE GENOMIC DNA]</scope>
    <source>
        <strain evidence="1 2">NOV-27</strain>
    </source>
</reference>
<sequence length="109" mass="12837">MTKLLDMWIPPDERTQRPRYLDTEDSAESLPQFVREWVLPDMERERTNNAASEAGSEERSTWDEYIYDENMQIEIDRGLRKHVAPGYGGISQEMWIAAPPAIRARERRI</sequence>
<dbReference type="EMBL" id="QXGB01012112">
    <property type="protein sequence ID" value="KAE9143928.1"/>
    <property type="molecule type" value="Genomic_DNA"/>
</dbReference>
<accession>A0A6A3TYG2</accession>
<organism evidence="1 2">
    <name type="scientific">Phytophthora fragariae</name>
    <dbReference type="NCBI Taxonomy" id="53985"/>
    <lineage>
        <taxon>Eukaryota</taxon>
        <taxon>Sar</taxon>
        <taxon>Stramenopiles</taxon>
        <taxon>Oomycota</taxon>
        <taxon>Peronosporomycetes</taxon>
        <taxon>Peronosporales</taxon>
        <taxon>Peronosporaceae</taxon>
        <taxon>Phytophthora</taxon>
    </lineage>
</organism>
<gene>
    <name evidence="1" type="ORF">PF005_g33719</name>
</gene>
<evidence type="ECO:0000313" key="2">
    <source>
        <dbReference type="Proteomes" id="UP000433483"/>
    </source>
</evidence>
<evidence type="ECO:0000313" key="1">
    <source>
        <dbReference type="EMBL" id="KAE9143928.1"/>
    </source>
</evidence>
<dbReference type="AlphaFoldDB" id="A0A6A3TYG2"/>
<name>A0A6A3TYG2_9STRA</name>
<proteinExistence type="predicted"/>
<dbReference type="OrthoDB" id="10532338at2759"/>
<dbReference type="Proteomes" id="UP000433483">
    <property type="component" value="Unassembled WGS sequence"/>
</dbReference>
<protein>
    <submittedName>
        <fullName evidence="1">Uncharacterized protein</fullName>
    </submittedName>
</protein>
<comment type="caution">
    <text evidence="1">The sequence shown here is derived from an EMBL/GenBank/DDBJ whole genome shotgun (WGS) entry which is preliminary data.</text>
</comment>
<feature type="non-terminal residue" evidence="1">
    <location>
        <position position="109"/>
    </location>
</feature>
<keyword evidence="2" id="KW-1185">Reference proteome</keyword>